<evidence type="ECO:0000313" key="1">
    <source>
        <dbReference type="EMBL" id="AKG44126.1"/>
    </source>
</evidence>
<dbReference type="AlphaFoldDB" id="A0A0F7CP66"/>
<dbReference type="PATRIC" id="fig|408015.6.peg.2780"/>
<accession>A0A0F7CP66</accession>
<dbReference type="STRING" id="408015.SXIM_27420"/>
<gene>
    <name evidence="1" type="ORF">SXIM_27420</name>
</gene>
<evidence type="ECO:0000313" key="2">
    <source>
        <dbReference type="Proteomes" id="UP000034034"/>
    </source>
</evidence>
<dbReference type="KEGG" id="sxi:SXIM_27420"/>
<keyword evidence="2" id="KW-1185">Reference proteome</keyword>
<protein>
    <submittedName>
        <fullName evidence="1">Uncharacterized protein</fullName>
    </submittedName>
</protein>
<dbReference type="InterPro" id="IPR045436">
    <property type="entry name" value="DUF6507"/>
</dbReference>
<reference evidence="1" key="1">
    <citation type="submission" date="2019-08" db="EMBL/GenBank/DDBJ databases">
        <title>Complete genome sequence of a mangrove-derived Streptomyces xiamenensis.</title>
        <authorList>
            <person name="Xu J."/>
        </authorList>
    </citation>
    <scope>NUCLEOTIDE SEQUENCE</scope>
    <source>
        <strain evidence="1">318</strain>
    </source>
</reference>
<dbReference type="EMBL" id="CP009922">
    <property type="protein sequence ID" value="AKG44126.1"/>
    <property type="molecule type" value="Genomic_DNA"/>
</dbReference>
<name>A0A0F7CP66_9ACTN</name>
<sequence>MTGWDIDPEGVQGVLEAAGERASDLEGWGEHYGSTLESAAAAAGTLSFGGGGGGGGEGEGVGLVGLALSQFAENTRGDVMYIGARIGKSLEGAYNAAVAYLEGDEAMAAEAQRLALLAPVLDLRAPGEDPNGPV</sequence>
<dbReference type="Pfam" id="PF20117">
    <property type="entry name" value="DUF6507"/>
    <property type="match status" value="1"/>
</dbReference>
<dbReference type="HOGENOM" id="CLU_107174_1_0_11"/>
<dbReference type="RefSeq" id="WP_030732759.1">
    <property type="nucleotide sequence ID" value="NZ_CBDRAA010000016.1"/>
</dbReference>
<proteinExistence type="predicted"/>
<organism evidence="1 2">
    <name type="scientific">Streptomyces xiamenensis</name>
    <dbReference type="NCBI Taxonomy" id="408015"/>
    <lineage>
        <taxon>Bacteria</taxon>
        <taxon>Bacillati</taxon>
        <taxon>Actinomycetota</taxon>
        <taxon>Actinomycetes</taxon>
        <taxon>Kitasatosporales</taxon>
        <taxon>Streptomycetaceae</taxon>
        <taxon>Streptomyces</taxon>
    </lineage>
</organism>
<dbReference type="Proteomes" id="UP000034034">
    <property type="component" value="Chromosome"/>
</dbReference>